<sequence>MINELPRETHELLESKGIKITITKDEQTAPRRLFLIISHAHDGPVAYARRA</sequence>
<dbReference type="AlphaFoldDB" id="A0A368QIT1"/>
<protein>
    <submittedName>
        <fullName evidence="1">Uncharacterized protein</fullName>
    </submittedName>
</protein>
<name>A0A368QIT1_SETIT</name>
<gene>
    <name evidence="1" type="ORF">SETIT_3G253800v2</name>
</gene>
<organism evidence="1">
    <name type="scientific">Setaria italica</name>
    <name type="common">Foxtail millet</name>
    <name type="synonym">Panicum italicum</name>
    <dbReference type="NCBI Taxonomy" id="4555"/>
    <lineage>
        <taxon>Eukaryota</taxon>
        <taxon>Viridiplantae</taxon>
        <taxon>Streptophyta</taxon>
        <taxon>Embryophyta</taxon>
        <taxon>Tracheophyta</taxon>
        <taxon>Spermatophyta</taxon>
        <taxon>Magnoliopsida</taxon>
        <taxon>Liliopsida</taxon>
        <taxon>Poales</taxon>
        <taxon>Poaceae</taxon>
        <taxon>PACMAD clade</taxon>
        <taxon>Panicoideae</taxon>
        <taxon>Panicodae</taxon>
        <taxon>Paniceae</taxon>
        <taxon>Cenchrinae</taxon>
        <taxon>Setaria</taxon>
    </lineage>
</organism>
<evidence type="ECO:0000313" key="1">
    <source>
        <dbReference type="EMBL" id="RCV17859.1"/>
    </source>
</evidence>
<dbReference type="EMBL" id="CM003530">
    <property type="protein sequence ID" value="RCV17859.1"/>
    <property type="molecule type" value="Genomic_DNA"/>
</dbReference>
<reference evidence="1" key="1">
    <citation type="journal article" date="2012" name="Nat. Biotechnol.">
        <title>Reference genome sequence of the model plant Setaria.</title>
        <authorList>
            <person name="Bennetzen J.L."/>
            <person name="Schmutz J."/>
            <person name="Wang H."/>
            <person name="Percifield R."/>
            <person name="Hawkins J."/>
            <person name="Pontaroli A.C."/>
            <person name="Estep M."/>
            <person name="Feng L."/>
            <person name="Vaughn J.N."/>
            <person name="Grimwood J."/>
            <person name="Jenkins J."/>
            <person name="Barry K."/>
            <person name="Lindquist E."/>
            <person name="Hellsten U."/>
            <person name="Deshpande S."/>
            <person name="Wang X."/>
            <person name="Wu X."/>
            <person name="Mitros T."/>
            <person name="Triplett J."/>
            <person name="Yang X."/>
            <person name="Ye C.Y."/>
            <person name="Mauro-Herrera M."/>
            <person name="Wang L."/>
            <person name="Li P."/>
            <person name="Sharma M."/>
            <person name="Sharma R."/>
            <person name="Ronald P.C."/>
            <person name="Panaud O."/>
            <person name="Kellogg E.A."/>
            <person name="Brutnell T.P."/>
            <person name="Doust A.N."/>
            <person name="Tuskan G.A."/>
            <person name="Rokhsar D."/>
            <person name="Devos K.M."/>
        </authorList>
    </citation>
    <scope>NUCLEOTIDE SEQUENCE [LARGE SCALE GENOMIC DNA]</scope>
    <source>
        <strain evidence="1">Yugu1</strain>
    </source>
</reference>
<proteinExistence type="predicted"/>
<reference evidence="1" key="2">
    <citation type="submission" date="2015-07" db="EMBL/GenBank/DDBJ databases">
        <authorList>
            <person name="Noorani M."/>
        </authorList>
    </citation>
    <scope>NUCLEOTIDE SEQUENCE</scope>
    <source>
        <strain evidence="1">Yugu1</strain>
    </source>
</reference>
<accession>A0A368QIT1</accession>